<dbReference type="OrthoDB" id="5183864at2"/>
<dbReference type="AlphaFoldDB" id="A0A4R4RCD8"/>
<dbReference type="EMBL" id="SMKL01000089">
    <property type="protein sequence ID" value="TDC46780.1"/>
    <property type="molecule type" value="Genomic_DNA"/>
</dbReference>
<keyword evidence="3" id="KW-1185">Reference proteome</keyword>
<gene>
    <name evidence="2" type="ORF">E1212_26050</name>
</gene>
<evidence type="ECO:0000313" key="3">
    <source>
        <dbReference type="Proteomes" id="UP000295621"/>
    </source>
</evidence>
<organism evidence="2 3">
    <name type="scientific">Jiangella ureilytica</name>
    <dbReference type="NCBI Taxonomy" id="2530374"/>
    <lineage>
        <taxon>Bacteria</taxon>
        <taxon>Bacillati</taxon>
        <taxon>Actinomycetota</taxon>
        <taxon>Actinomycetes</taxon>
        <taxon>Jiangellales</taxon>
        <taxon>Jiangellaceae</taxon>
        <taxon>Jiangella</taxon>
    </lineage>
</organism>
<comment type="caution">
    <text evidence="2">The sequence shown here is derived from an EMBL/GenBank/DDBJ whole genome shotgun (WGS) entry which is preliminary data.</text>
</comment>
<dbReference type="Proteomes" id="UP000295621">
    <property type="component" value="Unassembled WGS sequence"/>
</dbReference>
<proteinExistence type="predicted"/>
<evidence type="ECO:0000313" key="2">
    <source>
        <dbReference type="EMBL" id="TDC46780.1"/>
    </source>
</evidence>
<reference evidence="2 3" key="1">
    <citation type="submission" date="2019-02" db="EMBL/GenBank/DDBJ databases">
        <title>Draft genome sequences of novel Actinobacteria.</title>
        <authorList>
            <person name="Sahin N."/>
            <person name="Ay H."/>
            <person name="Saygin H."/>
        </authorList>
    </citation>
    <scope>NUCLEOTIDE SEQUENCE [LARGE SCALE GENOMIC DNA]</scope>
    <source>
        <strain evidence="2 3">KC603</strain>
    </source>
</reference>
<feature type="region of interest" description="Disordered" evidence="1">
    <location>
        <begin position="148"/>
        <end position="193"/>
    </location>
</feature>
<dbReference type="RefSeq" id="WP_131987933.1">
    <property type="nucleotide sequence ID" value="NZ_SMKL01000089.1"/>
</dbReference>
<name>A0A4R4RCD8_9ACTN</name>
<feature type="compositionally biased region" description="Low complexity" evidence="1">
    <location>
        <begin position="155"/>
        <end position="166"/>
    </location>
</feature>
<protein>
    <submittedName>
        <fullName evidence="2">Uncharacterized protein</fullName>
    </submittedName>
</protein>
<accession>A0A4R4RCD8</accession>
<sequence length="193" mass="20191">MMDDRLSTRPYVARAVRLLSQPRRSPADGALVTAVALRLASLDSDSETAERLVAASDRVMAGVAGLIGEQAPASDWSDTAEALALMIAGRPLQRGHLMAARATLGTADKVIDLSDRLRRTAEEPLDRDDLGRALAMAVTGPAELAEALLERESADATPAPAAEAPAPRQPGRRAGAAERNVSLRALDGGVPGR</sequence>
<evidence type="ECO:0000256" key="1">
    <source>
        <dbReference type="SAM" id="MobiDB-lite"/>
    </source>
</evidence>